<dbReference type="InterPro" id="IPR015931">
    <property type="entry name" value="Acnase/IPM_dHydase_lsu_aba_1/3"/>
</dbReference>
<evidence type="ECO:0000256" key="2">
    <source>
        <dbReference type="ARBA" id="ARBA00022723"/>
    </source>
</evidence>
<dbReference type="GO" id="GO:0051539">
    <property type="term" value="F:4 iron, 4 sulfur cluster binding"/>
    <property type="evidence" value="ECO:0007669"/>
    <property type="project" value="UniProtKB-KW"/>
</dbReference>
<dbReference type="Gene3D" id="3.30.499.10">
    <property type="entry name" value="Aconitase, domain 3"/>
    <property type="match status" value="2"/>
</dbReference>
<evidence type="ECO:0000313" key="7">
    <source>
        <dbReference type="EMBL" id="GAW92331.1"/>
    </source>
</evidence>
<dbReference type="InterPro" id="IPR036008">
    <property type="entry name" value="Aconitase_4Fe-4S_dom"/>
</dbReference>
<dbReference type="GO" id="GO:0046872">
    <property type="term" value="F:metal ion binding"/>
    <property type="evidence" value="ECO:0007669"/>
    <property type="project" value="UniProtKB-KW"/>
</dbReference>
<keyword evidence="4" id="KW-0411">Iron-sulfur</keyword>
<dbReference type="EMBL" id="BDGJ01000071">
    <property type="protein sequence ID" value="GAW92331.1"/>
    <property type="molecule type" value="Genomic_DNA"/>
</dbReference>
<keyword evidence="2" id="KW-0479">Metal-binding</keyword>
<dbReference type="InterPro" id="IPR011826">
    <property type="entry name" value="HAcnase/IPMdehydase_lsu_prok"/>
</dbReference>
<dbReference type="NCBIfam" id="TIGR01343">
    <property type="entry name" value="hacA_fam"/>
    <property type="match status" value="1"/>
</dbReference>
<dbReference type="InterPro" id="IPR006251">
    <property type="entry name" value="Homoacnase/IPMdehydase_lsu"/>
</dbReference>
<dbReference type="PANTHER" id="PTHR43822:SF2">
    <property type="entry name" value="HOMOACONITASE, MITOCHONDRIAL"/>
    <property type="match status" value="1"/>
</dbReference>
<dbReference type="GO" id="GO:0003861">
    <property type="term" value="F:3-isopropylmalate dehydratase activity"/>
    <property type="evidence" value="ECO:0007669"/>
    <property type="project" value="InterPro"/>
</dbReference>
<dbReference type="PRINTS" id="PR00415">
    <property type="entry name" value="ACONITASE"/>
</dbReference>
<dbReference type="PANTHER" id="PTHR43822">
    <property type="entry name" value="HOMOACONITASE, MITOCHONDRIAL-RELATED"/>
    <property type="match status" value="1"/>
</dbReference>
<protein>
    <submittedName>
        <fullName evidence="7">3-isopropylmalate dehydratase large subunit</fullName>
    </submittedName>
</protein>
<feature type="domain" description="Aconitase/3-isopropylmalate dehydratase large subunit alpha/beta/alpha" evidence="6">
    <location>
        <begin position="11"/>
        <end position="364"/>
    </location>
</feature>
<keyword evidence="8" id="KW-1185">Reference proteome</keyword>
<dbReference type="GO" id="GO:0009098">
    <property type="term" value="P:L-leucine biosynthetic process"/>
    <property type="evidence" value="ECO:0007669"/>
    <property type="project" value="InterPro"/>
</dbReference>
<gene>
    <name evidence="7" type="ORF">KKC1_14870</name>
</gene>
<dbReference type="InterPro" id="IPR001030">
    <property type="entry name" value="Acoase/IPM_deHydtase_lsu_aba"/>
</dbReference>
<accession>A0A1Z5HSM6</accession>
<keyword evidence="5" id="KW-0456">Lyase</keyword>
<dbReference type="InterPro" id="IPR050067">
    <property type="entry name" value="IPM_dehydratase_rel_enz"/>
</dbReference>
<dbReference type="AlphaFoldDB" id="A0A1Z5HSM6"/>
<evidence type="ECO:0000313" key="8">
    <source>
        <dbReference type="Proteomes" id="UP000197032"/>
    </source>
</evidence>
<name>A0A1Z5HSM6_9FIRM</name>
<keyword evidence="3" id="KW-0408">Iron</keyword>
<keyword evidence="1" id="KW-0004">4Fe-4S</keyword>
<proteinExistence type="predicted"/>
<dbReference type="Pfam" id="PF00330">
    <property type="entry name" value="Aconitase"/>
    <property type="match status" value="1"/>
</dbReference>
<evidence type="ECO:0000256" key="4">
    <source>
        <dbReference type="ARBA" id="ARBA00023014"/>
    </source>
</evidence>
<feature type="non-terminal residue" evidence="7">
    <location>
        <position position="367"/>
    </location>
</feature>
<dbReference type="Proteomes" id="UP000197032">
    <property type="component" value="Unassembled WGS sequence"/>
</dbReference>
<evidence type="ECO:0000256" key="1">
    <source>
        <dbReference type="ARBA" id="ARBA00022485"/>
    </source>
</evidence>
<evidence type="ECO:0000259" key="6">
    <source>
        <dbReference type="Pfam" id="PF00330"/>
    </source>
</evidence>
<dbReference type="NCBIfam" id="NF001614">
    <property type="entry name" value="PRK00402.1"/>
    <property type="match status" value="1"/>
</dbReference>
<reference evidence="8" key="1">
    <citation type="journal article" date="2017" name="Appl. Environ. Microbiol.">
        <title>Genomic analysis of Calderihabitans maritimus KKC1, a thermophilic hydrogenogenic carboxydotrophic bacterium isolated from marine sediment.</title>
        <authorList>
            <person name="Omae K."/>
            <person name="Yoneda Y."/>
            <person name="Fukuyama Y."/>
            <person name="Yoshida T."/>
            <person name="Sako Y."/>
        </authorList>
    </citation>
    <scope>NUCLEOTIDE SEQUENCE [LARGE SCALE GENOMIC DNA]</scope>
    <source>
        <strain evidence="8">KKC1</strain>
    </source>
</reference>
<comment type="caution">
    <text evidence="7">The sequence shown here is derived from an EMBL/GenBank/DDBJ whole genome shotgun (WGS) entry which is preliminary data.</text>
</comment>
<organism evidence="7 8">
    <name type="scientific">Calderihabitans maritimus</name>
    <dbReference type="NCBI Taxonomy" id="1246530"/>
    <lineage>
        <taxon>Bacteria</taxon>
        <taxon>Bacillati</taxon>
        <taxon>Bacillota</taxon>
        <taxon>Clostridia</taxon>
        <taxon>Neomoorellales</taxon>
        <taxon>Calderihabitantaceae</taxon>
        <taxon>Calderihabitans</taxon>
    </lineage>
</organism>
<evidence type="ECO:0000256" key="5">
    <source>
        <dbReference type="ARBA" id="ARBA00023239"/>
    </source>
</evidence>
<evidence type="ECO:0000256" key="3">
    <source>
        <dbReference type="ARBA" id="ARBA00023004"/>
    </source>
</evidence>
<dbReference type="NCBIfam" id="TIGR02086">
    <property type="entry name" value="IPMI_arch"/>
    <property type="match status" value="1"/>
</dbReference>
<sequence length="367" mass="39327">MILVGMTISEKILAQAAGKSRVHAGEIIWATPDVALMHDLLGPVLIEKSLQKLGGRLYDPEKVVVVSDHCAPPASVEQAEVLKTTRSWAREHDIKYFYEFRGACHQVLVDYGHVRPGRLIVGTDSHTCTAGALGAFGTGIGSTEMLGVLTTGEIWLKVPETVLVKWQGELSAGVMAKDMALKTIGTIGHAGATYQAVEFTGEAVKGLSLDERLVLTNMAVEMGAKTGIIEPDDQVVCFLQSLGIENFSLLNSDPDAVYTRSLEFNAAELEPQVACPHEVDNVKPVAEVEGLKIDQAYLGSCTGGRLNDLRWAARILKGKKVSRQVRCLVVPASQEVWKQALREGILEVLVEAGCIISAPACGACGGV</sequence>
<dbReference type="SUPFAM" id="SSF53732">
    <property type="entry name" value="Aconitase iron-sulfur domain"/>
    <property type="match status" value="1"/>
</dbReference>